<dbReference type="Proteomes" id="UP000024533">
    <property type="component" value="Unassembled WGS sequence"/>
</dbReference>
<feature type="region of interest" description="Disordered" evidence="7">
    <location>
        <begin position="1"/>
        <end position="33"/>
    </location>
</feature>
<accession>A0A059IY39</accession>
<gene>
    <name evidence="9" type="ORF">H109_07685</name>
</gene>
<dbReference type="GO" id="GO:0120330">
    <property type="term" value="C:rixosome complex"/>
    <property type="evidence" value="ECO:0007669"/>
    <property type="project" value="UniProtKB-UniRule"/>
</dbReference>
<evidence type="ECO:0000256" key="5">
    <source>
        <dbReference type="ARBA" id="ARBA00023242"/>
    </source>
</evidence>
<dbReference type="PANTHER" id="PTHR16056">
    <property type="entry name" value="REGULATOR OF MICROTUBULE DYNAMICS PROTEIN"/>
    <property type="match status" value="1"/>
</dbReference>
<comment type="similarity">
    <text evidence="3 6">Belongs to the IPI1/TEX10 family.</text>
</comment>
<feature type="compositionally biased region" description="Basic residues" evidence="7">
    <location>
        <begin position="1"/>
        <end position="10"/>
    </location>
</feature>
<dbReference type="HOGENOM" id="CLU_050252_2_0_1"/>
<evidence type="ECO:0000313" key="10">
    <source>
        <dbReference type="Proteomes" id="UP000024533"/>
    </source>
</evidence>
<dbReference type="GO" id="GO:0006364">
    <property type="term" value="P:rRNA processing"/>
    <property type="evidence" value="ECO:0007669"/>
    <property type="project" value="UniProtKB-UniRule"/>
</dbReference>
<comment type="caution">
    <text evidence="9">The sequence shown here is derived from an EMBL/GenBank/DDBJ whole genome shotgun (WGS) entry which is preliminary data.</text>
</comment>
<dbReference type="EMBL" id="AOKY01000834">
    <property type="protein sequence ID" value="KDB20358.1"/>
    <property type="molecule type" value="Genomic_DNA"/>
</dbReference>
<comment type="function">
    <text evidence="1 6">Component of the RIX1 complex required for processing of ITS2 sequences from 35S pre-rRNA.</text>
</comment>
<proteinExistence type="inferred from homology"/>
<keyword evidence="5 6" id="KW-0539">Nucleus</keyword>
<feature type="domain" description="Pre-rRNA-processing protein Ipi1 N-terminal" evidence="8">
    <location>
        <begin position="132"/>
        <end position="230"/>
    </location>
</feature>
<evidence type="ECO:0000256" key="7">
    <source>
        <dbReference type="SAM" id="MobiDB-lite"/>
    </source>
</evidence>
<comment type="subunit">
    <text evidence="4">Component of the RIX1 complex, composed of IPI1, RIX1/IPI2 and IPI3 in a 1:2:2 stoichiometry. The complex interacts (via RIX1) with MDN1 (via its hexameric AAA ATPase ring) and the pre-60S ribosome particles.</text>
</comment>
<dbReference type="InterPro" id="IPR024679">
    <property type="entry name" value="Ipi1_N"/>
</dbReference>
<dbReference type="SUPFAM" id="SSF48371">
    <property type="entry name" value="ARM repeat"/>
    <property type="match status" value="1"/>
</dbReference>
<name>A0A059IY39_TRIIM</name>
<comment type="subcellular location">
    <subcellularLocation>
        <location evidence="2 6">Nucleus</location>
    </subcellularLocation>
</comment>
<sequence>MGSSQKKKNEKKKDFQKTKLKVGKKKATPSNFTNTSFKSKAIVLNQQSLSTSAPSESSQFTHSLSLLGSKTDTQRKESLSHLTTAISSRPVDSPLPRPVGVILPLLFPLILDGNNGVRTQLLKLLKVLPRADLEGHASTFLPYLRAGMTHLAADIRLSSVEILSWLLSVSGQELVSAAGGWVKTLNCFLSLLGWHTETSTKWSSNKTSFGKSGSEGKLTARVLQIFAEFLQAGIGKPDEQSLLKEGQGVNDNQACFPLRHVQYHLLPTKSSPFAYLDLFGSIKSEEADMYESREDRLRVFMQIFHLPVQRGLDAARQDGGEIGRVSAAARKVLQDCNLPPKS</sequence>
<dbReference type="Gene3D" id="1.25.10.10">
    <property type="entry name" value="Leucine-rich Repeat Variant"/>
    <property type="match status" value="1"/>
</dbReference>
<evidence type="ECO:0000256" key="1">
    <source>
        <dbReference type="ARBA" id="ARBA00002355"/>
    </source>
</evidence>
<keyword evidence="6" id="KW-0690">Ribosome biogenesis</keyword>
<evidence type="ECO:0000313" key="9">
    <source>
        <dbReference type="EMBL" id="KDB20358.1"/>
    </source>
</evidence>
<keyword evidence="6" id="KW-0698">rRNA processing</keyword>
<dbReference type="PANTHER" id="PTHR16056:SF2">
    <property type="entry name" value="TESTIS-EXPRESSED PROTEIN 10"/>
    <property type="match status" value="1"/>
</dbReference>
<dbReference type="GO" id="GO:0005634">
    <property type="term" value="C:nucleus"/>
    <property type="evidence" value="ECO:0007669"/>
    <property type="project" value="UniProtKB-SubCell"/>
</dbReference>
<dbReference type="AlphaFoldDB" id="A0A059IY39"/>
<evidence type="ECO:0000256" key="2">
    <source>
        <dbReference type="ARBA" id="ARBA00004123"/>
    </source>
</evidence>
<evidence type="ECO:0000259" key="8">
    <source>
        <dbReference type="Pfam" id="PF12333"/>
    </source>
</evidence>
<dbReference type="STRING" id="1215338.A0A059IY39"/>
<protein>
    <recommendedName>
        <fullName evidence="6">Pre-rRNA-processing protein</fullName>
    </recommendedName>
</protein>
<feature type="compositionally biased region" description="Basic residues" evidence="7">
    <location>
        <begin position="18"/>
        <end position="27"/>
    </location>
</feature>
<organism evidence="9 10">
    <name type="scientific">Trichophyton interdigitale (strain MR816)</name>
    <dbReference type="NCBI Taxonomy" id="1215338"/>
    <lineage>
        <taxon>Eukaryota</taxon>
        <taxon>Fungi</taxon>
        <taxon>Dikarya</taxon>
        <taxon>Ascomycota</taxon>
        <taxon>Pezizomycotina</taxon>
        <taxon>Eurotiomycetes</taxon>
        <taxon>Eurotiomycetidae</taxon>
        <taxon>Onygenales</taxon>
        <taxon>Arthrodermataceae</taxon>
        <taxon>Trichophyton</taxon>
    </lineage>
</organism>
<evidence type="ECO:0000256" key="6">
    <source>
        <dbReference type="RuleBase" id="RU368021"/>
    </source>
</evidence>
<reference evidence="9 10" key="1">
    <citation type="submission" date="2014-02" db="EMBL/GenBank/DDBJ databases">
        <title>The Genome Sequence of Trichophyton interdigitale MR816.</title>
        <authorList>
            <consortium name="The Broad Institute Genomics Platform"/>
            <person name="Cuomo C.A."/>
            <person name="White T.C."/>
            <person name="Graser Y."/>
            <person name="Martinez-Rossi N."/>
            <person name="Heitman J."/>
            <person name="Young S.K."/>
            <person name="Zeng Q."/>
            <person name="Gargeya S."/>
            <person name="Abouelleil A."/>
            <person name="Alvarado L."/>
            <person name="Chapman S.B."/>
            <person name="Gainer-Dewar J."/>
            <person name="Goldberg J."/>
            <person name="Griggs A."/>
            <person name="Gujja S."/>
            <person name="Hansen M."/>
            <person name="Howarth C."/>
            <person name="Imamovic A."/>
            <person name="Larimer J."/>
            <person name="Martinez D."/>
            <person name="Murphy C."/>
            <person name="Pearson M.D."/>
            <person name="Persinoti G."/>
            <person name="Poon T."/>
            <person name="Priest M."/>
            <person name="Roberts A.D."/>
            <person name="Saif S."/>
            <person name="Shea T.D."/>
            <person name="Sykes S.N."/>
            <person name="Wortman J."/>
            <person name="Nusbaum C."/>
            <person name="Birren B."/>
        </authorList>
    </citation>
    <scope>NUCLEOTIDE SEQUENCE [LARGE SCALE GENOMIC DNA]</scope>
    <source>
        <strain evidence="9 10">MR816</strain>
    </source>
</reference>
<dbReference type="Pfam" id="PF12333">
    <property type="entry name" value="Ipi1_N"/>
    <property type="match status" value="1"/>
</dbReference>
<evidence type="ECO:0000256" key="4">
    <source>
        <dbReference type="ARBA" id="ARBA00011141"/>
    </source>
</evidence>
<dbReference type="InterPro" id="IPR011989">
    <property type="entry name" value="ARM-like"/>
</dbReference>
<evidence type="ECO:0000256" key="3">
    <source>
        <dbReference type="ARBA" id="ARBA00006427"/>
    </source>
</evidence>
<dbReference type="OMA" id="CAGGWVK"/>
<dbReference type="InterPro" id="IPR016024">
    <property type="entry name" value="ARM-type_fold"/>
</dbReference>
<keyword evidence="10" id="KW-1185">Reference proteome</keyword>
<dbReference type="OrthoDB" id="361362at2759"/>